<organism evidence="3 4">
    <name type="scientific">Fenollaria massiliensis</name>
    <dbReference type="NCBI Taxonomy" id="938288"/>
    <lineage>
        <taxon>Bacteria</taxon>
        <taxon>Bacillati</taxon>
        <taxon>Bacillota</taxon>
        <taxon>Clostridia</taxon>
        <taxon>Eubacteriales</taxon>
        <taxon>Fenollaria</taxon>
    </lineage>
</organism>
<dbReference type="Gene3D" id="1.10.530.10">
    <property type="match status" value="1"/>
</dbReference>
<evidence type="ECO:0000313" key="4">
    <source>
        <dbReference type="Proteomes" id="UP000831151"/>
    </source>
</evidence>
<dbReference type="PANTHER" id="PTHR37423">
    <property type="entry name" value="SOLUBLE LYTIC MUREIN TRANSGLYCOSYLASE-RELATED"/>
    <property type="match status" value="1"/>
</dbReference>
<dbReference type="PANTHER" id="PTHR37423:SF2">
    <property type="entry name" value="MEMBRANE-BOUND LYTIC MUREIN TRANSGLYCOSYLASE C"/>
    <property type="match status" value="1"/>
</dbReference>
<dbReference type="CDD" id="cd16896">
    <property type="entry name" value="LT_Slt70-like"/>
    <property type="match status" value="1"/>
</dbReference>
<reference evidence="3" key="1">
    <citation type="submission" date="2022-04" db="EMBL/GenBank/DDBJ databases">
        <title>Complete genome sequences of Ezakiella coagulans and Fenollaria massiliensis.</title>
        <authorList>
            <person name="France M.T."/>
            <person name="Clifford J."/>
            <person name="Narina S."/>
            <person name="Rutt L."/>
            <person name="Ravel J."/>
        </authorList>
    </citation>
    <scope>NUCLEOTIDE SEQUENCE</scope>
    <source>
        <strain evidence="3">C0061C2</strain>
    </source>
</reference>
<keyword evidence="1" id="KW-1133">Transmembrane helix</keyword>
<gene>
    <name evidence="3" type="ORF">M1R53_04805</name>
</gene>
<name>A0A9E7DI56_9FIRM</name>
<keyword evidence="1" id="KW-0812">Transmembrane</keyword>
<dbReference type="Pfam" id="PF01464">
    <property type="entry name" value="SLT"/>
    <property type="match status" value="1"/>
</dbReference>
<sequence length="191" mass="22509">MKKLIKFIIKLFIIIFLVELVYLYFIPKKYDDIIDKYSSEYNVDRSLVKAVIFKESRFKETAVSSKGAIGLMQLMPSTALWLMNKLKIEDYKIESADNNIRLGTYYLSYLMNLMDSDEEHALLAYNAGPENAKRWVNSEGYSKEDMDNYVDFNETRKYVREIKLTKNIISFMDKYGIFLGELSNLLEDYVR</sequence>
<dbReference type="Proteomes" id="UP000831151">
    <property type="component" value="Chromosome"/>
</dbReference>
<accession>A0A9E7DI56</accession>
<feature type="domain" description="Transglycosylase SLT" evidence="2">
    <location>
        <begin position="33"/>
        <end position="144"/>
    </location>
</feature>
<keyword evidence="4" id="KW-1185">Reference proteome</keyword>
<keyword evidence="1" id="KW-0472">Membrane</keyword>
<feature type="transmembrane region" description="Helical" evidence="1">
    <location>
        <begin position="7"/>
        <end position="26"/>
    </location>
</feature>
<protein>
    <submittedName>
        <fullName evidence="3">Lytic transglycosylase domain-containing protein</fullName>
    </submittedName>
</protein>
<evidence type="ECO:0000256" key="1">
    <source>
        <dbReference type="SAM" id="Phobius"/>
    </source>
</evidence>
<dbReference type="RefSeq" id="WP_249242169.1">
    <property type="nucleotide sequence ID" value="NZ_CP096649.1"/>
</dbReference>
<evidence type="ECO:0000259" key="2">
    <source>
        <dbReference type="Pfam" id="PF01464"/>
    </source>
</evidence>
<evidence type="ECO:0000313" key="3">
    <source>
        <dbReference type="EMBL" id="UQK58563.1"/>
    </source>
</evidence>
<dbReference type="AlphaFoldDB" id="A0A9E7DI56"/>
<proteinExistence type="predicted"/>
<dbReference type="SUPFAM" id="SSF53955">
    <property type="entry name" value="Lysozyme-like"/>
    <property type="match status" value="1"/>
</dbReference>
<dbReference type="InterPro" id="IPR008258">
    <property type="entry name" value="Transglycosylase_SLT_dom_1"/>
</dbReference>
<dbReference type="EMBL" id="CP096649">
    <property type="protein sequence ID" value="UQK58563.1"/>
    <property type="molecule type" value="Genomic_DNA"/>
</dbReference>
<dbReference type="KEGG" id="fms:M1R53_04805"/>
<dbReference type="InterPro" id="IPR023346">
    <property type="entry name" value="Lysozyme-like_dom_sf"/>
</dbReference>